<reference evidence="1 2" key="1">
    <citation type="journal article" date="2016" name="Front. Microbiol.">
        <title>Genome and transcriptome sequences reveal the specific parasitism of the nematophagous Purpureocillium lilacinum 36-1.</title>
        <authorList>
            <person name="Xie J."/>
            <person name="Li S."/>
            <person name="Mo C."/>
            <person name="Xiao X."/>
            <person name="Peng D."/>
            <person name="Wang G."/>
            <person name="Xiao Y."/>
        </authorList>
    </citation>
    <scope>NUCLEOTIDE SEQUENCE [LARGE SCALE GENOMIC DNA]</scope>
    <source>
        <strain evidence="1 2">36-1</strain>
    </source>
</reference>
<name>A0A2U3EJ57_PURLI</name>
<sequence>MPPRRLFPTTHGCMQINIFASDWPRRLGEAIDLGPRFIHPQQRETPHRIAGREDCCGDAACATAAGRTAEAANIYWCTAYTTASSITRDRNNRKREPERVLAYLGVLYWQTVLAVHNGYSGSARPFVPSLLFFPPPAARTCTEAPRQAPELPPASCQCKLPGRWHLPAPEEPKTQAAPLHANLERSLPLVSCVASRRSSTRNTRPCDLVNEFHRDYKLLQANSAKLSGAPAIQPSTPQSDFTILFGIMTSTTWYALRSKAVHTRFGLSKNIQLLLNSLDLYKAGSIDATELGRMVRLSAHRRAALANTISKCAGIIKKQPSEIKTCVEIIEMCTEILEIAGLSSSIGLLVPGSSTEWLADLLTLHADRRPPEGVFPFRKLPVEIRDKILDLMISNVFRTTGIIPAEKSSCECPTFDRHNISFQTKQMKALPTLLGASLNHEFCRIFFRKHTFRFRCSCELLAHLQRNKMFFAHVRHIIVHWCGDDCAKAFKMLAKCPRLETLNLSISKSTYSFVSPRAQLMRGFFSASYRTVRASDLLGLDELLEVRGLKDVQVSHTPNRANAPMSIEMDRSGLSRLLSGSLTLPRDVSASPVAS</sequence>
<dbReference type="AlphaFoldDB" id="A0A2U3EJ57"/>
<dbReference type="EMBL" id="LCWV01000003">
    <property type="protein sequence ID" value="PWI74523.1"/>
    <property type="molecule type" value="Genomic_DNA"/>
</dbReference>
<dbReference type="Proteomes" id="UP000245956">
    <property type="component" value="Unassembled WGS sequence"/>
</dbReference>
<accession>A0A2U3EJ57</accession>
<gene>
    <name evidence="1" type="ORF">PCL_07837</name>
</gene>
<evidence type="ECO:0000313" key="1">
    <source>
        <dbReference type="EMBL" id="PWI74523.1"/>
    </source>
</evidence>
<protein>
    <submittedName>
        <fullName evidence="1">Uncharacterized protein</fullName>
    </submittedName>
</protein>
<evidence type="ECO:0000313" key="2">
    <source>
        <dbReference type="Proteomes" id="UP000245956"/>
    </source>
</evidence>
<proteinExistence type="predicted"/>
<comment type="caution">
    <text evidence="1">The sequence shown here is derived from an EMBL/GenBank/DDBJ whole genome shotgun (WGS) entry which is preliminary data.</text>
</comment>
<organism evidence="1 2">
    <name type="scientific">Purpureocillium lilacinum</name>
    <name type="common">Paecilomyces lilacinus</name>
    <dbReference type="NCBI Taxonomy" id="33203"/>
    <lineage>
        <taxon>Eukaryota</taxon>
        <taxon>Fungi</taxon>
        <taxon>Dikarya</taxon>
        <taxon>Ascomycota</taxon>
        <taxon>Pezizomycotina</taxon>
        <taxon>Sordariomycetes</taxon>
        <taxon>Hypocreomycetidae</taxon>
        <taxon>Hypocreales</taxon>
        <taxon>Ophiocordycipitaceae</taxon>
        <taxon>Purpureocillium</taxon>
    </lineage>
</organism>